<dbReference type="AlphaFoldDB" id="A3IWU3"/>
<evidence type="ECO:0000313" key="1">
    <source>
        <dbReference type="EMBL" id="EAZ89045.1"/>
    </source>
</evidence>
<protein>
    <submittedName>
        <fullName evidence="1">Uncharacterized protein</fullName>
    </submittedName>
</protein>
<gene>
    <name evidence="1" type="ORF">CY0110_01340</name>
</gene>
<organism evidence="1 2">
    <name type="scientific">Crocosphaera chwakensis CCY0110</name>
    <dbReference type="NCBI Taxonomy" id="391612"/>
    <lineage>
        <taxon>Bacteria</taxon>
        <taxon>Bacillati</taxon>
        <taxon>Cyanobacteriota</taxon>
        <taxon>Cyanophyceae</taxon>
        <taxon>Oscillatoriophycideae</taxon>
        <taxon>Chroococcales</taxon>
        <taxon>Aphanothecaceae</taxon>
        <taxon>Crocosphaera</taxon>
        <taxon>Crocosphaera chwakensis</taxon>
    </lineage>
</organism>
<sequence>MLCHQCSQQSSCLAYQLASVDRNIKDSLTKLKSCTQQLSSPPKKNSKLFKIIPINVN</sequence>
<accession>A3IWU3</accession>
<reference evidence="1 2" key="1">
    <citation type="submission" date="2007-03" db="EMBL/GenBank/DDBJ databases">
        <authorList>
            <person name="Stal L."/>
            <person name="Ferriera S."/>
            <person name="Johnson J."/>
            <person name="Kravitz S."/>
            <person name="Beeson K."/>
            <person name="Sutton G."/>
            <person name="Rogers Y.-H."/>
            <person name="Friedman R."/>
            <person name="Frazier M."/>
            <person name="Venter J.C."/>
        </authorList>
    </citation>
    <scope>NUCLEOTIDE SEQUENCE [LARGE SCALE GENOMIC DNA]</scope>
    <source>
        <strain evidence="1 2">CCY0110</strain>
    </source>
</reference>
<dbReference type="Proteomes" id="UP000003781">
    <property type="component" value="Unassembled WGS sequence"/>
</dbReference>
<name>A3IWU3_9CHRO</name>
<comment type="caution">
    <text evidence="1">The sequence shown here is derived from an EMBL/GenBank/DDBJ whole genome shotgun (WGS) entry which is preliminary data.</text>
</comment>
<dbReference type="EMBL" id="AAXW01000056">
    <property type="protein sequence ID" value="EAZ89045.1"/>
    <property type="molecule type" value="Genomic_DNA"/>
</dbReference>
<evidence type="ECO:0000313" key="2">
    <source>
        <dbReference type="Proteomes" id="UP000003781"/>
    </source>
</evidence>
<proteinExistence type="predicted"/>
<keyword evidence="2" id="KW-1185">Reference proteome</keyword>